<keyword evidence="2" id="KW-0963">Cytoplasm</keyword>
<feature type="repeat" description="Pumilio" evidence="5">
    <location>
        <begin position="494"/>
        <end position="529"/>
    </location>
</feature>
<dbReference type="Gene3D" id="1.25.10.10">
    <property type="entry name" value="Leucine-rich Repeat Variant"/>
    <property type="match status" value="1"/>
</dbReference>
<feature type="region of interest" description="Disordered" evidence="6">
    <location>
        <begin position="122"/>
        <end position="142"/>
    </location>
</feature>
<dbReference type="GO" id="GO:0005737">
    <property type="term" value="C:cytoplasm"/>
    <property type="evidence" value="ECO:0007669"/>
    <property type="project" value="UniProtKB-SubCell"/>
</dbReference>
<dbReference type="InterPro" id="IPR033133">
    <property type="entry name" value="PUM-HD"/>
</dbReference>
<dbReference type="InterPro" id="IPR001313">
    <property type="entry name" value="Pumilio_RNA-bd_rpt"/>
</dbReference>
<sequence>MVLTSERCGFTYDGELAGSILLEDGDVPDRIGDGLRQPYIPDGRQFDVLPYFSVTSCALGGPSETREPWQDLPRESPAPTPPGARTRSTQDRLNVLGPVFSARTPSPVYQWNKPKKINLGREEFQETSSGASSPKGASASHAGRLLQSQPIPFSPFLPLWPDLQGALNPQAYYAGMMMNPLLEQAAAAVAAQVAGSEGALATGLDGQLQSGLPAMDPHFLQMMMAMNDYSGAPSPPSRGEGNGHEHVNGSGGSVASSSPADDRPKSSPADNLGFGAAFPAEGKRKVRAGKETTAKHSERDDATGTQPRERERGKTERRKRGGGNGGAATVGAVGGVHLSLGHVAGGSGVTEEDRGVPGKNRESRSHVSSTVIEQLKQRDRNVELSELTRHIQEIAQDQYGSRLIQQKLEVASDEEKQIAFLAIIQKMPQLTTDVFGNYVIQKFFEYGSAEQRRILAEQLVGQVLKLSLQMYGCRVVQKALDSVPIEQQVLLVGELRGHIIQCIEDQHGNHVVQKCIERLPTDKINFVVEAFRGEVGRMAKHCYGCRVLQRLIEYCSSVQISALLDEVLRSCLDLANDQYGNYVVQHTLEHSTRGCDRQFVLQFVCTNILSLSCHKYASNVVERALLCGTLEERASVIGAILGDQVDAHPPLVTMMRDRFGNYIVQRMINLAQGPQRGMLFWRLETQMPLLRKSSTYGKHIIAALQQAQSTPAL</sequence>
<organism evidence="8">
    <name type="scientific">Noctiluca scintillans</name>
    <name type="common">Sea sparkle</name>
    <name type="synonym">Red tide dinoflagellate</name>
    <dbReference type="NCBI Taxonomy" id="2966"/>
    <lineage>
        <taxon>Eukaryota</taxon>
        <taxon>Sar</taxon>
        <taxon>Alveolata</taxon>
        <taxon>Dinophyceae</taxon>
        <taxon>Noctilucales</taxon>
        <taxon>Noctilucaceae</taxon>
        <taxon>Noctiluca</taxon>
    </lineage>
</organism>
<dbReference type="PROSITE" id="PS50303">
    <property type="entry name" value="PUM_HD"/>
    <property type="match status" value="1"/>
</dbReference>
<evidence type="ECO:0000313" key="8">
    <source>
        <dbReference type="EMBL" id="CAD8845401.1"/>
    </source>
</evidence>
<evidence type="ECO:0000256" key="3">
    <source>
        <dbReference type="ARBA" id="ARBA00022737"/>
    </source>
</evidence>
<keyword evidence="4" id="KW-0694">RNA-binding</keyword>
<feature type="repeat" description="Pumilio" evidence="5">
    <location>
        <begin position="644"/>
        <end position="681"/>
    </location>
</feature>
<feature type="repeat" description="Pumilio" evidence="5">
    <location>
        <begin position="566"/>
        <end position="602"/>
    </location>
</feature>
<evidence type="ECO:0000256" key="2">
    <source>
        <dbReference type="ARBA" id="ARBA00022490"/>
    </source>
</evidence>
<dbReference type="FunFam" id="1.25.10.10:FF:000004">
    <property type="entry name" value="Pumilio homolog 1 isoform 2"/>
    <property type="match status" value="1"/>
</dbReference>
<dbReference type="PROSITE" id="PS50302">
    <property type="entry name" value="PUM"/>
    <property type="match status" value="7"/>
</dbReference>
<feature type="region of interest" description="Disordered" evidence="6">
    <location>
        <begin position="230"/>
        <end position="369"/>
    </location>
</feature>
<evidence type="ECO:0000256" key="1">
    <source>
        <dbReference type="ARBA" id="ARBA00004496"/>
    </source>
</evidence>
<dbReference type="CDD" id="cd07920">
    <property type="entry name" value="Pumilio"/>
    <property type="match status" value="1"/>
</dbReference>
<keyword evidence="3" id="KW-0677">Repeat</keyword>
<gene>
    <name evidence="8" type="ORF">NSCI0253_LOCUS19751</name>
</gene>
<feature type="repeat" description="Pumilio" evidence="5">
    <location>
        <begin position="429"/>
        <end position="457"/>
    </location>
</feature>
<dbReference type="InterPro" id="IPR011989">
    <property type="entry name" value="ARM-like"/>
</dbReference>
<feature type="domain" description="PUM-HD" evidence="7">
    <location>
        <begin position="363"/>
        <end position="708"/>
    </location>
</feature>
<protein>
    <recommendedName>
        <fullName evidence="7">PUM-HD domain-containing protein</fullName>
    </recommendedName>
</protein>
<name>A0A7S1A7U1_NOCSC</name>
<dbReference type="InterPro" id="IPR016024">
    <property type="entry name" value="ARM-type_fold"/>
</dbReference>
<feature type="repeat" description="Pumilio" evidence="5">
    <location>
        <begin position="386"/>
        <end position="425"/>
    </location>
</feature>
<dbReference type="EMBL" id="HBFQ01028014">
    <property type="protein sequence ID" value="CAD8845401.1"/>
    <property type="molecule type" value="Transcribed_RNA"/>
</dbReference>
<feature type="compositionally biased region" description="Gly residues" evidence="6">
    <location>
        <begin position="322"/>
        <end position="334"/>
    </location>
</feature>
<dbReference type="InterPro" id="IPR033712">
    <property type="entry name" value="Pumilio_RNA-bd"/>
</dbReference>
<dbReference type="PANTHER" id="PTHR12537">
    <property type="entry name" value="RNA BINDING PROTEIN PUMILIO-RELATED"/>
    <property type="match status" value="1"/>
</dbReference>
<reference evidence="8" key="1">
    <citation type="submission" date="2021-01" db="EMBL/GenBank/DDBJ databases">
        <authorList>
            <person name="Corre E."/>
            <person name="Pelletier E."/>
            <person name="Niang G."/>
            <person name="Scheremetjew M."/>
            <person name="Finn R."/>
            <person name="Kale V."/>
            <person name="Holt S."/>
            <person name="Cochrane G."/>
            <person name="Meng A."/>
            <person name="Brown T."/>
            <person name="Cohen L."/>
        </authorList>
    </citation>
    <scope>NUCLEOTIDE SEQUENCE</scope>
</reference>
<evidence type="ECO:0000259" key="7">
    <source>
        <dbReference type="PROSITE" id="PS50303"/>
    </source>
</evidence>
<evidence type="ECO:0000256" key="5">
    <source>
        <dbReference type="PROSITE-ProRule" id="PRU00317"/>
    </source>
</evidence>
<dbReference type="AlphaFoldDB" id="A0A7S1A7U1"/>
<feature type="repeat" description="Pumilio" evidence="5">
    <location>
        <begin position="530"/>
        <end position="565"/>
    </location>
</feature>
<dbReference type="GO" id="GO:0003730">
    <property type="term" value="F:mRNA 3'-UTR binding"/>
    <property type="evidence" value="ECO:0007669"/>
    <property type="project" value="TreeGrafter"/>
</dbReference>
<feature type="repeat" description="Pumilio" evidence="5">
    <location>
        <begin position="458"/>
        <end position="493"/>
    </location>
</feature>
<feature type="compositionally biased region" description="Basic and acidic residues" evidence="6">
    <location>
        <begin position="288"/>
        <end position="314"/>
    </location>
</feature>
<evidence type="ECO:0000256" key="6">
    <source>
        <dbReference type="SAM" id="MobiDB-lite"/>
    </source>
</evidence>
<dbReference type="GO" id="GO:0010608">
    <property type="term" value="P:post-transcriptional regulation of gene expression"/>
    <property type="evidence" value="ECO:0007669"/>
    <property type="project" value="TreeGrafter"/>
</dbReference>
<dbReference type="SMART" id="SM00025">
    <property type="entry name" value="Pumilio"/>
    <property type="match status" value="8"/>
</dbReference>
<feature type="compositionally biased region" description="Basic and acidic residues" evidence="6">
    <location>
        <begin position="64"/>
        <end position="74"/>
    </location>
</feature>
<dbReference type="Pfam" id="PF00806">
    <property type="entry name" value="PUF"/>
    <property type="match status" value="8"/>
</dbReference>
<feature type="compositionally biased region" description="Low complexity" evidence="6">
    <location>
        <begin position="128"/>
        <end position="142"/>
    </location>
</feature>
<dbReference type="PANTHER" id="PTHR12537:SF12">
    <property type="entry name" value="MATERNAL PROTEIN PUMILIO"/>
    <property type="match status" value="1"/>
</dbReference>
<feature type="region of interest" description="Disordered" evidence="6">
    <location>
        <begin position="60"/>
        <end position="91"/>
    </location>
</feature>
<dbReference type="SUPFAM" id="SSF48371">
    <property type="entry name" value="ARM repeat"/>
    <property type="match status" value="1"/>
</dbReference>
<feature type="compositionally biased region" description="Basic and acidic residues" evidence="6">
    <location>
        <begin position="351"/>
        <end position="365"/>
    </location>
</feature>
<proteinExistence type="predicted"/>
<accession>A0A7S1A7U1</accession>
<evidence type="ECO:0000256" key="4">
    <source>
        <dbReference type="ARBA" id="ARBA00022884"/>
    </source>
</evidence>
<comment type="subcellular location">
    <subcellularLocation>
        <location evidence="1">Cytoplasm</location>
    </subcellularLocation>
</comment>